<comment type="similarity">
    <text evidence="1">Belongs to the asparaginase 1 family.</text>
</comment>
<evidence type="ECO:0000313" key="6">
    <source>
        <dbReference type="EMBL" id="MBC9712364.1"/>
    </source>
</evidence>
<name>A0ABR7SBH3_9ACTN</name>
<dbReference type="Gene3D" id="3.40.50.1170">
    <property type="entry name" value="L-asparaginase, N-terminal domain"/>
    <property type="match status" value="1"/>
</dbReference>
<dbReference type="InterPro" id="IPR037152">
    <property type="entry name" value="L-asparaginase_N_sf"/>
</dbReference>
<keyword evidence="2" id="KW-0378">Hydrolase</keyword>
<dbReference type="InterPro" id="IPR027474">
    <property type="entry name" value="L-asparaginase_N"/>
</dbReference>
<dbReference type="Pfam" id="PF00710">
    <property type="entry name" value="Asparaginase"/>
    <property type="match status" value="1"/>
</dbReference>
<dbReference type="CDD" id="cd08964">
    <property type="entry name" value="L-asparaginase_II"/>
    <property type="match status" value="1"/>
</dbReference>
<dbReference type="SUPFAM" id="SSF53774">
    <property type="entry name" value="Glutaminase/Asparaginase"/>
    <property type="match status" value="1"/>
</dbReference>
<organism evidence="6 7">
    <name type="scientific">Streptomyces polyasparticus</name>
    <dbReference type="NCBI Taxonomy" id="2767826"/>
    <lineage>
        <taxon>Bacteria</taxon>
        <taxon>Bacillati</taxon>
        <taxon>Actinomycetota</taxon>
        <taxon>Actinomycetes</taxon>
        <taxon>Kitasatosporales</taxon>
        <taxon>Streptomycetaceae</taxon>
        <taxon>Streptomyces</taxon>
    </lineage>
</organism>
<dbReference type="PIRSF" id="PIRSF001220">
    <property type="entry name" value="L-ASNase_gatD"/>
    <property type="match status" value="1"/>
</dbReference>
<gene>
    <name evidence="6" type="ORF">H9Y04_07240</name>
</gene>
<evidence type="ECO:0000256" key="3">
    <source>
        <dbReference type="SAM" id="MobiDB-lite"/>
    </source>
</evidence>
<evidence type="ECO:0000313" key="7">
    <source>
        <dbReference type="Proteomes" id="UP000642284"/>
    </source>
</evidence>
<evidence type="ECO:0000259" key="5">
    <source>
        <dbReference type="Pfam" id="PF17763"/>
    </source>
</evidence>
<evidence type="ECO:0000256" key="2">
    <source>
        <dbReference type="ARBA" id="ARBA00022801"/>
    </source>
</evidence>
<dbReference type="Gene3D" id="3.40.50.40">
    <property type="match status" value="1"/>
</dbReference>
<proteinExistence type="inferred from homology"/>
<dbReference type="PANTHER" id="PTHR11707">
    <property type="entry name" value="L-ASPARAGINASE"/>
    <property type="match status" value="1"/>
</dbReference>
<feature type="domain" description="Asparaginase/glutaminase C-terminal" evidence="5">
    <location>
        <begin position="212"/>
        <end position="327"/>
    </location>
</feature>
<accession>A0ABR7SBH3</accession>
<comment type="caution">
    <text evidence="6">The sequence shown here is derived from an EMBL/GenBank/DDBJ whole genome shotgun (WGS) entry which is preliminary data.</text>
</comment>
<evidence type="ECO:0000259" key="4">
    <source>
        <dbReference type="Pfam" id="PF00710"/>
    </source>
</evidence>
<feature type="domain" description="L-asparaginase N-terminal" evidence="4">
    <location>
        <begin position="6"/>
        <end position="176"/>
    </location>
</feature>
<dbReference type="PROSITE" id="PS51732">
    <property type="entry name" value="ASN_GLN_ASE_3"/>
    <property type="match status" value="1"/>
</dbReference>
<dbReference type="PIRSF" id="PIRSF500176">
    <property type="entry name" value="L_ASNase"/>
    <property type="match status" value="1"/>
</dbReference>
<evidence type="ECO:0000256" key="1">
    <source>
        <dbReference type="ARBA" id="ARBA00010518"/>
    </source>
</evidence>
<dbReference type="PANTHER" id="PTHR11707:SF28">
    <property type="entry name" value="60 KDA LYSOPHOSPHOLIPASE"/>
    <property type="match status" value="1"/>
</dbReference>
<keyword evidence="7" id="KW-1185">Reference proteome</keyword>
<dbReference type="InterPro" id="IPR040919">
    <property type="entry name" value="Asparaginase_C"/>
</dbReference>
<dbReference type="InterPro" id="IPR006034">
    <property type="entry name" value="Asparaginase/glutaminase-like"/>
</dbReference>
<protein>
    <submittedName>
        <fullName evidence="6">Asparaginase</fullName>
    </submittedName>
</protein>
<dbReference type="Proteomes" id="UP000642284">
    <property type="component" value="Unassembled WGS sequence"/>
</dbReference>
<dbReference type="InterPro" id="IPR004550">
    <property type="entry name" value="AsnASE_II"/>
</dbReference>
<reference evidence="6 7" key="1">
    <citation type="submission" date="2020-08" db="EMBL/GenBank/DDBJ databases">
        <title>Genemic of Streptomyces polyaspartic.</title>
        <authorList>
            <person name="Liu W."/>
        </authorList>
    </citation>
    <scope>NUCLEOTIDE SEQUENCE [LARGE SCALE GENOMIC DNA]</scope>
    <source>
        <strain evidence="6 7">TRM66268-LWL</strain>
    </source>
</reference>
<feature type="region of interest" description="Disordered" evidence="3">
    <location>
        <begin position="177"/>
        <end position="209"/>
    </location>
</feature>
<dbReference type="InterPro" id="IPR027473">
    <property type="entry name" value="L-asparaginase_C"/>
</dbReference>
<dbReference type="PRINTS" id="PR00139">
    <property type="entry name" value="ASNGLNASE"/>
</dbReference>
<dbReference type="InterPro" id="IPR036152">
    <property type="entry name" value="Asp/glu_Ase-like_sf"/>
</dbReference>
<dbReference type="Pfam" id="PF17763">
    <property type="entry name" value="Asparaginase_C"/>
    <property type="match status" value="1"/>
</dbReference>
<dbReference type="EMBL" id="JACTVJ010000004">
    <property type="protein sequence ID" value="MBC9712364.1"/>
    <property type="molecule type" value="Genomic_DNA"/>
</dbReference>
<dbReference type="SMART" id="SM00870">
    <property type="entry name" value="Asparaginase"/>
    <property type="match status" value="1"/>
</dbReference>
<sequence length="331" mass="33609">MAGRPSGGVVPRLSGAELAAAVPALAGFALDVRDALAVPSANLTFSQLYEVAEAASRAVKAGAAGVVITQGTDTLEETAYLLDLIWPHEEPLVLTGAMRNPTLAGADGPANLLAAVRVATAPEARDLGALLVLGDEIHAARRVRKTHATSTAAFASPDTGPLGHVIEGRVRVLTRPPRLPALPTVPDAPRAAQPGAAGAPQVAQPGAPGAPRVALHTVTLDDDAAAFLPGLARTHQGLVVAACGVGHVAAELAPVLGELAIRMPVVLTSRTGAGSVLTSTYGAPGSETDLLGRGLINGGLLDPYKARVLLRVLLSGGADVQRIREEFGRRG</sequence>